<name>A0ACC1NAI7_9HYPO</name>
<organism evidence="1 2">
    <name type="scientific">Zarea fungicola</name>
    <dbReference type="NCBI Taxonomy" id="93591"/>
    <lineage>
        <taxon>Eukaryota</taxon>
        <taxon>Fungi</taxon>
        <taxon>Dikarya</taxon>
        <taxon>Ascomycota</taxon>
        <taxon>Pezizomycotina</taxon>
        <taxon>Sordariomycetes</taxon>
        <taxon>Hypocreomycetidae</taxon>
        <taxon>Hypocreales</taxon>
        <taxon>Cordycipitaceae</taxon>
        <taxon>Zarea</taxon>
    </lineage>
</organism>
<accession>A0ACC1NAI7</accession>
<proteinExistence type="predicted"/>
<dbReference type="Proteomes" id="UP001143910">
    <property type="component" value="Unassembled WGS sequence"/>
</dbReference>
<dbReference type="EMBL" id="JANJQO010000647">
    <property type="protein sequence ID" value="KAJ2975902.1"/>
    <property type="molecule type" value="Genomic_DNA"/>
</dbReference>
<gene>
    <name evidence="1" type="ORF">NQ176_g5250</name>
</gene>
<reference evidence="1" key="1">
    <citation type="submission" date="2022-08" db="EMBL/GenBank/DDBJ databases">
        <title>Genome Sequence of Lecanicillium fungicola.</title>
        <authorList>
            <person name="Buettner E."/>
        </authorList>
    </citation>
    <scope>NUCLEOTIDE SEQUENCE</scope>
    <source>
        <strain evidence="1">Babe33</strain>
    </source>
</reference>
<evidence type="ECO:0000313" key="1">
    <source>
        <dbReference type="EMBL" id="KAJ2975902.1"/>
    </source>
</evidence>
<comment type="caution">
    <text evidence="1">The sequence shown here is derived from an EMBL/GenBank/DDBJ whole genome shotgun (WGS) entry which is preliminary data.</text>
</comment>
<keyword evidence="2" id="KW-1185">Reference proteome</keyword>
<evidence type="ECO:0000313" key="2">
    <source>
        <dbReference type="Proteomes" id="UP001143910"/>
    </source>
</evidence>
<protein>
    <submittedName>
        <fullName evidence="1">Uncharacterized protein</fullName>
    </submittedName>
</protein>
<sequence length="324" mass="36557">MPCAAPGSCQADATAAEKLRRAALEKMQHSKLTDMKSALDALQYAPIVDRDNIAKLSITRGPMLNVDDWSSATLDEHQSRFFMPCDWPQDWLEYEAWGGWWVPMDEINLYSSGNLHYPELRSSWFQESLGKLQDLCPEVWDDYCDCETIARDIGLHLPHRQFTRGGRLSDHESEGVLAYLAKRETDRPHAQCLIIDSADNAADEVLLRSEIDTAITMCQYQLSDGFFVDHHTKPILITTIMRNQTGRLTQAYFDGKKNKIVLHQSRLFDLSGKRPGPDAWILLRWMASTPVGLTKYPDAAADGDVQTDWGKASLAPRITITSSP</sequence>